<dbReference type="PROSITE" id="PS50977">
    <property type="entry name" value="HTH_TETR_2"/>
    <property type="match status" value="1"/>
</dbReference>
<feature type="DNA-binding region" description="H-T-H motif" evidence="4">
    <location>
        <begin position="33"/>
        <end position="52"/>
    </location>
</feature>
<dbReference type="EMBL" id="FNUJ01000017">
    <property type="protein sequence ID" value="SEF37982.1"/>
    <property type="molecule type" value="Genomic_DNA"/>
</dbReference>
<dbReference type="PANTHER" id="PTHR30055">
    <property type="entry name" value="HTH-TYPE TRANSCRIPTIONAL REGULATOR RUTR"/>
    <property type="match status" value="1"/>
</dbReference>
<feature type="domain" description="HTH tetR-type" evidence="5">
    <location>
        <begin position="10"/>
        <end position="70"/>
    </location>
</feature>
<dbReference type="STRING" id="218821.SAMN05421837_11748"/>
<dbReference type="OrthoDB" id="5242433at2"/>
<dbReference type="PANTHER" id="PTHR30055:SF234">
    <property type="entry name" value="HTH-TYPE TRANSCRIPTIONAL REGULATOR BETI"/>
    <property type="match status" value="1"/>
</dbReference>
<evidence type="ECO:0000259" key="5">
    <source>
        <dbReference type="PROSITE" id="PS50977"/>
    </source>
</evidence>
<dbReference type="InterPro" id="IPR036271">
    <property type="entry name" value="Tet_transcr_reg_TetR-rel_C_sf"/>
</dbReference>
<proteinExistence type="predicted"/>
<dbReference type="Pfam" id="PF17940">
    <property type="entry name" value="TetR_C_31"/>
    <property type="match status" value="1"/>
</dbReference>
<name>A0A1H5RI02_9PSEU</name>
<organism evidence="6 7">
    <name type="scientific">Amycolatopsis pretoriensis</name>
    <dbReference type="NCBI Taxonomy" id="218821"/>
    <lineage>
        <taxon>Bacteria</taxon>
        <taxon>Bacillati</taxon>
        <taxon>Actinomycetota</taxon>
        <taxon>Actinomycetes</taxon>
        <taxon>Pseudonocardiales</taxon>
        <taxon>Pseudonocardiaceae</taxon>
        <taxon>Amycolatopsis</taxon>
    </lineage>
</organism>
<keyword evidence="7" id="KW-1185">Reference proteome</keyword>
<accession>A0A1H5RI02</accession>
<protein>
    <submittedName>
        <fullName evidence="6">DNA-binding transcriptional regulator YbjK</fullName>
    </submittedName>
</protein>
<dbReference type="SUPFAM" id="SSF46689">
    <property type="entry name" value="Homeodomain-like"/>
    <property type="match status" value="1"/>
</dbReference>
<evidence type="ECO:0000313" key="7">
    <source>
        <dbReference type="Proteomes" id="UP000198878"/>
    </source>
</evidence>
<reference evidence="7" key="1">
    <citation type="submission" date="2016-10" db="EMBL/GenBank/DDBJ databases">
        <authorList>
            <person name="Varghese N."/>
            <person name="Submissions S."/>
        </authorList>
    </citation>
    <scope>NUCLEOTIDE SEQUENCE [LARGE SCALE GENOMIC DNA]</scope>
    <source>
        <strain evidence="7">DSM 44654</strain>
    </source>
</reference>
<dbReference type="Proteomes" id="UP000198878">
    <property type="component" value="Unassembled WGS sequence"/>
</dbReference>
<dbReference type="RefSeq" id="WP_086679838.1">
    <property type="nucleotide sequence ID" value="NZ_FNUJ01000017.1"/>
</dbReference>
<dbReference type="InterPro" id="IPR050109">
    <property type="entry name" value="HTH-type_TetR-like_transc_reg"/>
</dbReference>
<dbReference type="GO" id="GO:0000976">
    <property type="term" value="F:transcription cis-regulatory region binding"/>
    <property type="evidence" value="ECO:0007669"/>
    <property type="project" value="TreeGrafter"/>
</dbReference>
<gene>
    <name evidence="6" type="ORF">SAMN05421837_11748</name>
</gene>
<keyword evidence="2 4" id="KW-0238">DNA-binding</keyword>
<evidence type="ECO:0000256" key="3">
    <source>
        <dbReference type="ARBA" id="ARBA00023163"/>
    </source>
</evidence>
<dbReference type="GO" id="GO:0003700">
    <property type="term" value="F:DNA-binding transcription factor activity"/>
    <property type="evidence" value="ECO:0007669"/>
    <property type="project" value="TreeGrafter"/>
</dbReference>
<dbReference type="Pfam" id="PF00440">
    <property type="entry name" value="TetR_N"/>
    <property type="match status" value="1"/>
</dbReference>
<dbReference type="Gene3D" id="1.10.357.10">
    <property type="entry name" value="Tetracycline Repressor, domain 2"/>
    <property type="match status" value="1"/>
</dbReference>
<evidence type="ECO:0000313" key="6">
    <source>
        <dbReference type="EMBL" id="SEF37982.1"/>
    </source>
</evidence>
<dbReference type="InterPro" id="IPR041583">
    <property type="entry name" value="TetR_C_31"/>
</dbReference>
<sequence length="184" mass="19213">MTSPAAARGEAVRQRLLAAAAELVPERGWPAVSTRVIADRAGVTPSVVHYHFASVQALLAEAVLAVMRAMAGEVEPVLEQARTAEEVVDALAGSVERYTGADPASLLFVEAYLAATRDDALRRGIAEILDGLRTLLGGRLRALGVPDADATAAVLAATVDGLLLHRPLSPAPAPTAVLRRLVRS</sequence>
<dbReference type="InterPro" id="IPR001647">
    <property type="entry name" value="HTH_TetR"/>
</dbReference>
<evidence type="ECO:0000256" key="4">
    <source>
        <dbReference type="PROSITE-ProRule" id="PRU00335"/>
    </source>
</evidence>
<keyword evidence="1" id="KW-0805">Transcription regulation</keyword>
<dbReference type="InterPro" id="IPR009057">
    <property type="entry name" value="Homeodomain-like_sf"/>
</dbReference>
<evidence type="ECO:0000256" key="2">
    <source>
        <dbReference type="ARBA" id="ARBA00023125"/>
    </source>
</evidence>
<dbReference type="PRINTS" id="PR00455">
    <property type="entry name" value="HTHTETR"/>
</dbReference>
<dbReference type="AlphaFoldDB" id="A0A1H5RI02"/>
<evidence type="ECO:0000256" key="1">
    <source>
        <dbReference type="ARBA" id="ARBA00023015"/>
    </source>
</evidence>
<dbReference type="SUPFAM" id="SSF48498">
    <property type="entry name" value="Tetracyclin repressor-like, C-terminal domain"/>
    <property type="match status" value="1"/>
</dbReference>
<keyword evidence="3" id="KW-0804">Transcription</keyword>